<accession>A0A7R8ZYK0</accession>
<gene>
    <name evidence="6" type="ORF">DSTB1V02_LOCUS1195</name>
</gene>
<dbReference type="Pfam" id="PF07645">
    <property type="entry name" value="EGF_CA"/>
    <property type="match status" value="2"/>
</dbReference>
<keyword evidence="7" id="KW-1185">Reference proteome</keyword>
<dbReference type="PROSITE" id="PS01186">
    <property type="entry name" value="EGF_2"/>
    <property type="match status" value="1"/>
</dbReference>
<dbReference type="GO" id="GO:0005509">
    <property type="term" value="F:calcium ion binding"/>
    <property type="evidence" value="ECO:0007669"/>
    <property type="project" value="InterPro"/>
</dbReference>
<dbReference type="PROSITE" id="PS00010">
    <property type="entry name" value="ASX_HYDROXYL"/>
    <property type="match status" value="1"/>
</dbReference>
<dbReference type="EMBL" id="CAJPEV010000108">
    <property type="protein sequence ID" value="CAG0880691.1"/>
    <property type="molecule type" value="Genomic_DNA"/>
</dbReference>
<dbReference type="InterPro" id="IPR000742">
    <property type="entry name" value="EGF"/>
</dbReference>
<evidence type="ECO:0000313" key="7">
    <source>
        <dbReference type="Proteomes" id="UP000677054"/>
    </source>
</evidence>
<dbReference type="InterPro" id="IPR001881">
    <property type="entry name" value="EGF-like_Ca-bd_dom"/>
</dbReference>
<evidence type="ECO:0000256" key="1">
    <source>
        <dbReference type="ARBA" id="ARBA00022536"/>
    </source>
</evidence>
<name>A0A7R8ZYK0_9CRUS</name>
<reference evidence="6" key="1">
    <citation type="submission" date="2020-11" db="EMBL/GenBank/DDBJ databases">
        <authorList>
            <person name="Tran Van P."/>
        </authorList>
    </citation>
    <scope>NUCLEOTIDE SEQUENCE</scope>
</reference>
<keyword evidence="2" id="KW-0677">Repeat</keyword>
<dbReference type="PANTHER" id="PTHR24034">
    <property type="entry name" value="EGF-LIKE DOMAIN-CONTAINING PROTEIN"/>
    <property type="match status" value="1"/>
</dbReference>
<dbReference type="InterPro" id="IPR000152">
    <property type="entry name" value="EGF-type_Asp/Asn_hydroxyl_site"/>
</dbReference>
<dbReference type="InterPro" id="IPR050751">
    <property type="entry name" value="ECM_structural_protein"/>
</dbReference>
<dbReference type="Gene3D" id="2.10.25.10">
    <property type="entry name" value="Laminin"/>
    <property type="match status" value="3"/>
</dbReference>
<proteinExistence type="predicted"/>
<evidence type="ECO:0000256" key="4">
    <source>
        <dbReference type="PROSITE-ProRule" id="PRU00076"/>
    </source>
</evidence>
<sequence length="572" mass="62819">MSGIVKGWGLRGHVHHADYNECELEESCGEGEKCNNEMGNYTCTCDEASGYYFVNDTCLNVDECEARVDDCQFASTCINLLNGTFDCSCPHPEAFTDKGNSCVESALCDELKCGENANCTATKGCECEIGFHSPLPGVIPCRAKEEERGEKGKKTILTNVKKIVTIAARTRNAGILLEASDVAARSRVSQAMDTTVNVAQRPIGGRATKLCRPDVPPQGSLCLKFQGQRSNHLGGEAAMDTQTLTLIRNNNCAEAEARDKCMEMRGVCALLPYHPYYECRCEPSYAFNNKSGFCQKAYDLNMHVYAMTMPLLWQSSEKICDAESKDLYDFRSKLFDQLGPLLAEAGSMHDSILSLEEVKCGKSGSMGRQVEIDVQVEISIVTGTDASDSQTFSNTLNQAIYDPNPGEENGCRYLKNGWCINKNPGLRVDTNLDGCAKFGKEVCSAEGQECKKDTNSSYSGAFQCKCKTGYEVIPQPDIDECGVERTCAYREGEDGEASVKCINQPGSYACLCEEHYVLDFLDGRCRFLCSIGNHTCENGGNCTNKGCWCPEGYLGLRCEREIDSHQQELEGN</sequence>
<evidence type="ECO:0000256" key="3">
    <source>
        <dbReference type="ARBA" id="ARBA00023157"/>
    </source>
</evidence>
<dbReference type="CDD" id="cd00054">
    <property type="entry name" value="EGF_CA"/>
    <property type="match status" value="1"/>
</dbReference>
<dbReference type="AlphaFoldDB" id="A0A7R8ZYK0"/>
<evidence type="ECO:0000313" key="6">
    <source>
        <dbReference type="EMBL" id="CAD7241195.1"/>
    </source>
</evidence>
<dbReference type="EMBL" id="LR899625">
    <property type="protein sequence ID" value="CAD7241195.1"/>
    <property type="molecule type" value="Genomic_DNA"/>
</dbReference>
<comment type="caution">
    <text evidence="4">Lacks conserved residue(s) required for the propagation of feature annotation.</text>
</comment>
<dbReference type="InterPro" id="IPR049883">
    <property type="entry name" value="NOTCH1_EGF-like"/>
</dbReference>
<dbReference type="SMART" id="SM00179">
    <property type="entry name" value="EGF_CA"/>
    <property type="match status" value="3"/>
</dbReference>
<dbReference type="PANTHER" id="PTHR24034:SF89">
    <property type="entry name" value="COMPLEMENT COMPONENT C1Q RECEPTOR"/>
    <property type="match status" value="1"/>
</dbReference>
<dbReference type="InterPro" id="IPR018097">
    <property type="entry name" value="EGF_Ca-bd_CS"/>
</dbReference>
<dbReference type="PROSITE" id="PS50026">
    <property type="entry name" value="EGF_3"/>
    <property type="match status" value="2"/>
</dbReference>
<dbReference type="Proteomes" id="UP000677054">
    <property type="component" value="Unassembled WGS sequence"/>
</dbReference>
<organism evidence="6">
    <name type="scientific">Darwinula stevensoni</name>
    <dbReference type="NCBI Taxonomy" id="69355"/>
    <lineage>
        <taxon>Eukaryota</taxon>
        <taxon>Metazoa</taxon>
        <taxon>Ecdysozoa</taxon>
        <taxon>Arthropoda</taxon>
        <taxon>Crustacea</taxon>
        <taxon>Oligostraca</taxon>
        <taxon>Ostracoda</taxon>
        <taxon>Podocopa</taxon>
        <taxon>Podocopida</taxon>
        <taxon>Darwinulocopina</taxon>
        <taxon>Darwinuloidea</taxon>
        <taxon>Darwinulidae</taxon>
        <taxon>Darwinula</taxon>
    </lineage>
</organism>
<protein>
    <recommendedName>
        <fullName evidence="5">EGF-like domain-containing protein</fullName>
    </recommendedName>
</protein>
<feature type="domain" description="EGF-like" evidence="5">
    <location>
        <begin position="18"/>
        <end position="59"/>
    </location>
</feature>
<evidence type="ECO:0000259" key="5">
    <source>
        <dbReference type="PROSITE" id="PS50026"/>
    </source>
</evidence>
<evidence type="ECO:0000256" key="2">
    <source>
        <dbReference type="ARBA" id="ARBA00022737"/>
    </source>
</evidence>
<dbReference type="PROSITE" id="PS01187">
    <property type="entry name" value="EGF_CA"/>
    <property type="match status" value="1"/>
</dbReference>
<dbReference type="SMART" id="SM00181">
    <property type="entry name" value="EGF"/>
    <property type="match status" value="6"/>
</dbReference>
<dbReference type="PROSITE" id="PS00022">
    <property type="entry name" value="EGF_1"/>
    <property type="match status" value="1"/>
</dbReference>
<keyword evidence="1 4" id="KW-0245">EGF-like domain</keyword>
<keyword evidence="3" id="KW-1015">Disulfide bond</keyword>
<feature type="domain" description="EGF-like" evidence="5">
    <location>
        <begin position="60"/>
        <end position="103"/>
    </location>
</feature>